<sequence length="354" mass="37778">MKDRFAATPPQPREGDVSETSDPTTFLTDLATATHCSFKFPDNGAGTAEVDYYVYGMRNFSDTGCSSCSSVGADYYLVQEDITFEPTLGNWFSTVSANLSDASGELIDTNISGLLFTDPQTVTTVETSYTNDSSTTVSGSVGVNSDGPNVTAGGSVTSGQSTTYSMPATTINNASDPKSLNVDWNFTPQTPIPNTEYVYSPTWTWYVPQNAYPNGGTGNGQVTFTSFPSIVQSLSAGIFIDQTIWEGQCNIPYPFSAWTVSPPQLTNLNPATTQKDGGQFTITGEFLYPGSVTAVLIGGQTINLGTNVDLMDDTTINVVVGNLTLAAGTYPVQVNTQFNGQNRFSNTLELELTN</sequence>
<accession>A0AA96JWT2</accession>
<dbReference type="InterPro" id="IPR013783">
    <property type="entry name" value="Ig-like_fold"/>
</dbReference>
<protein>
    <recommendedName>
        <fullName evidence="4">IPT/TIG domain-containing protein</fullName>
    </recommendedName>
</protein>
<dbReference type="EMBL" id="CP116967">
    <property type="protein sequence ID" value="WNM58276.1"/>
    <property type="molecule type" value="Genomic_DNA"/>
</dbReference>
<evidence type="ECO:0000313" key="2">
    <source>
        <dbReference type="EMBL" id="WNM58276.1"/>
    </source>
</evidence>
<dbReference type="KEGG" id="nall:PP769_00520"/>
<dbReference type="SUPFAM" id="SSF81296">
    <property type="entry name" value="E set domains"/>
    <property type="match status" value="1"/>
</dbReference>
<evidence type="ECO:0000313" key="3">
    <source>
        <dbReference type="Proteomes" id="UP001302719"/>
    </source>
</evidence>
<dbReference type="Gene3D" id="2.60.40.10">
    <property type="entry name" value="Immunoglobulins"/>
    <property type="match status" value="1"/>
</dbReference>
<evidence type="ECO:0000256" key="1">
    <source>
        <dbReference type="SAM" id="MobiDB-lite"/>
    </source>
</evidence>
<feature type="compositionally biased region" description="Low complexity" evidence="1">
    <location>
        <begin position="133"/>
        <end position="147"/>
    </location>
</feature>
<reference evidence="2 3" key="1">
    <citation type="submission" date="2023-01" db="EMBL/GenBank/DDBJ databases">
        <title>Cultivation and genomic characterization of new, ubiquitous marine nitrite-oxidizing bacteria from the Nitrospirales.</title>
        <authorList>
            <person name="Mueller A.J."/>
            <person name="Daebeler A."/>
            <person name="Herbold C.W."/>
            <person name="Kirkegaard R.H."/>
            <person name="Daims H."/>
        </authorList>
    </citation>
    <scope>NUCLEOTIDE SEQUENCE [LARGE SCALE GENOMIC DNA]</scope>
    <source>
        <strain evidence="2 3">VA</strain>
    </source>
</reference>
<keyword evidence="3" id="KW-1185">Reference proteome</keyword>
<feature type="region of interest" description="Disordered" evidence="1">
    <location>
        <begin position="1"/>
        <end position="22"/>
    </location>
</feature>
<organism evidence="2 3">
    <name type="scientific">Candidatus Nitrospira allomarina</name>
    <dbReference type="NCBI Taxonomy" id="3020900"/>
    <lineage>
        <taxon>Bacteria</taxon>
        <taxon>Pseudomonadati</taxon>
        <taxon>Nitrospirota</taxon>
        <taxon>Nitrospiria</taxon>
        <taxon>Nitrospirales</taxon>
        <taxon>Nitrospiraceae</taxon>
        <taxon>Nitrospira</taxon>
    </lineage>
</organism>
<feature type="region of interest" description="Disordered" evidence="1">
    <location>
        <begin position="133"/>
        <end position="158"/>
    </location>
</feature>
<proteinExistence type="predicted"/>
<evidence type="ECO:0008006" key="4">
    <source>
        <dbReference type="Google" id="ProtNLM"/>
    </source>
</evidence>
<dbReference type="InterPro" id="IPR014756">
    <property type="entry name" value="Ig_E-set"/>
</dbReference>
<gene>
    <name evidence="2" type="ORF">PP769_00520</name>
</gene>
<dbReference type="RefSeq" id="WP_312643877.1">
    <property type="nucleotide sequence ID" value="NZ_CP116967.1"/>
</dbReference>
<dbReference type="Proteomes" id="UP001302719">
    <property type="component" value="Chromosome"/>
</dbReference>
<dbReference type="AlphaFoldDB" id="A0AA96JWT2"/>
<name>A0AA96JWT2_9BACT</name>